<dbReference type="RefSeq" id="WP_386801728.1">
    <property type="nucleotide sequence ID" value="NZ_JBHTMU010000005.1"/>
</dbReference>
<dbReference type="Proteomes" id="UP001597135">
    <property type="component" value="Unassembled WGS sequence"/>
</dbReference>
<proteinExistence type="predicted"/>
<dbReference type="Gene3D" id="1.10.10.10">
    <property type="entry name" value="Winged helix-like DNA-binding domain superfamily/Winged helix DNA-binding domain"/>
    <property type="match status" value="1"/>
</dbReference>
<protein>
    <submittedName>
        <fullName evidence="2">DUF3253 domain-containing protein</fullName>
    </submittedName>
</protein>
<gene>
    <name evidence="2" type="ORF">ACFQ4E_04440</name>
</gene>
<dbReference type="SUPFAM" id="SSF46785">
    <property type="entry name" value="Winged helix' DNA-binding domain"/>
    <property type="match status" value="1"/>
</dbReference>
<keyword evidence="3" id="KW-1185">Reference proteome</keyword>
<evidence type="ECO:0000313" key="2">
    <source>
        <dbReference type="EMBL" id="MFD1341662.1"/>
    </source>
</evidence>
<evidence type="ECO:0000256" key="1">
    <source>
        <dbReference type="SAM" id="MobiDB-lite"/>
    </source>
</evidence>
<dbReference type="InterPro" id="IPR021660">
    <property type="entry name" value="DUF3253"/>
</dbReference>
<feature type="region of interest" description="Disordered" evidence="1">
    <location>
        <begin position="54"/>
        <end position="88"/>
    </location>
</feature>
<dbReference type="EMBL" id="JBHTMU010000005">
    <property type="protein sequence ID" value="MFD1341662.1"/>
    <property type="molecule type" value="Genomic_DNA"/>
</dbReference>
<dbReference type="InterPro" id="IPR036388">
    <property type="entry name" value="WH-like_DNA-bd_sf"/>
</dbReference>
<feature type="compositionally biased region" description="Polar residues" evidence="1">
    <location>
        <begin position="76"/>
        <end position="88"/>
    </location>
</feature>
<accession>A0ABW3ZFP8</accession>
<organism evidence="2 3">
    <name type="scientific">Litorisediminicola beolgyonensis</name>
    <dbReference type="NCBI Taxonomy" id="1173614"/>
    <lineage>
        <taxon>Bacteria</taxon>
        <taxon>Pseudomonadati</taxon>
        <taxon>Pseudomonadota</taxon>
        <taxon>Alphaproteobacteria</taxon>
        <taxon>Rhodobacterales</taxon>
        <taxon>Paracoccaceae</taxon>
        <taxon>Litorisediminicola</taxon>
    </lineage>
</organism>
<sequence>MTDAEISQTLMALARSRGPGKSFCPSEAARALSSDWRPLMPEIRRVAAGLPLEATQKGQPVDPETAKGPIRLSLRTDASPQSRRGSRG</sequence>
<evidence type="ECO:0000313" key="3">
    <source>
        <dbReference type="Proteomes" id="UP001597135"/>
    </source>
</evidence>
<dbReference type="InterPro" id="IPR036390">
    <property type="entry name" value="WH_DNA-bd_sf"/>
</dbReference>
<reference evidence="3" key="1">
    <citation type="journal article" date="2019" name="Int. J. Syst. Evol. Microbiol.">
        <title>The Global Catalogue of Microorganisms (GCM) 10K type strain sequencing project: providing services to taxonomists for standard genome sequencing and annotation.</title>
        <authorList>
            <consortium name="The Broad Institute Genomics Platform"/>
            <consortium name="The Broad Institute Genome Sequencing Center for Infectious Disease"/>
            <person name="Wu L."/>
            <person name="Ma J."/>
        </authorList>
    </citation>
    <scope>NUCLEOTIDE SEQUENCE [LARGE SCALE GENOMIC DNA]</scope>
    <source>
        <strain evidence="3">CCUG 62953</strain>
    </source>
</reference>
<dbReference type="Pfam" id="PF11625">
    <property type="entry name" value="DUF3253"/>
    <property type="match status" value="1"/>
</dbReference>
<comment type="caution">
    <text evidence="2">The sequence shown here is derived from an EMBL/GenBank/DDBJ whole genome shotgun (WGS) entry which is preliminary data.</text>
</comment>
<name>A0ABW3ZFP8_9RHOB</name>